<feature type="compositionally biased region" description="Basic and acidic residues" evidence="1">
    <location>
        <begin position="340"/>
        <end position="353"/>
    </location>
</feature>
<gene>
    <name evidence="4" type="ORF">UAU_05296</name>
</gene>
<reference evidence="4 5" key="1">
    <citation type="submission" date="2013-02" db="EMBL/GenBank/DDBJ databases">
        <title>The Genome Sequence of Enterococcus pallens BAA-351.</title>
        <authorList>
            <consortium name="The Broad Institute Genome Sequencing Platform"/>
            <consortium name="The Broad Institute Genome Sequencing Center for Infectious Disease"/>
            <person name="Earl A.M."/>
            <person name="Gilmore M.S."/>
            <person name="Lebreton F."/>
            <person name="Walker B."/>
            <person name="Young S.K."/>
            <person name="Zeng Q."/>
            <person name="Gargeya S."/>
            <person name="Fitzgerald M."/>
            <person name="Haas B."/>
            <person name="Abouelleil A."/>
            <person name="Alvarado L."/>
            <person name="Arachchi H.M."/>
            <person name="Berlin A.M."/>
            <person name="Chapman S.B."/>
            <person name="Dewar J."/>
            <person name="Goldberg J."/>
            <person name="Griggs A."/>
            <person name="Gujja S."/>
            <person name="Hansen M."/>
            <person name="Howarth C."/>
            <person name="Imamovic A."/>
            <person name="Larimer J."/>
            <person name="McCowan C."/>
            <person name="Murphy C."/>
            <person name="Neiman D."/>
            <person name="Pearson M."/>
            <person name="Priest M."/>
            <person name="Roberts A."/>
            <person name="Saif S."/>
            <person name="Shea T."/>
            <person name="Sisk P."/>
            <person name="Sykes S."/>
            <person name="Wortman J."/>
            <person name="Nusbaum C."/>
            <person name="Birren B."/>
        </authorList>
    </citation>
    <scope>NUCLEOTIDE SEQUENCE [LARGE SCALE GENOMIC DNA]</scope>
    <source>
        <strain evidence="4 5">ATCC BAA-351</strain>
    </source>
</reference>
<dbReference type="STRING" id="160454.RV10_GL003768"/>
<feature type="domain" description="N-terminal" evidence="3">
    <location>
        <begin position="10"/>
        <end position="111"/>
    </location>
</feature>
<dbReference type="Gene3D" id="1.10.10.2910">
    <property type="match status" value="1"/>
</dbReference>
<sequence length="353" mass="40730">MNAEKSNKSKELLQQAEEGIKQFLESDKYKDFLKTMSQFHRYSVNNTILIFMQKPDASHVAGYQSWKKKFNRQVNKGEKSIKIIGGREYKRKVEEIENGVKVEKEVKGISFFPVSVFDVSQTTGDPLPKLVNELQQDVSDYKNLYHAIKESTDFDVSFDDIKSGAKGYCRPLDNQIVINKGMSQSQTIKTLIHEITHADLHADEFKNNDVERTTKESKEVEAESTAFVVCEHYGIDTKDYSFPYLAAWSSSKELEELKASFEKIQKQADSLIQRIDTNLESILKEKELEVTQEKEQDLKDVKVPDISKMPLSERLNYFQEKADSINQVRKKDQVLQNHISHSEKKEKNKEAAK</sequence>
<protein>
    <submittedName>
        <fullName evidence="4">Uncharacterized protein</fullName>
    </submittedName>
</protein>
<dbReference type="OrthoDB" id="9803716at2"/>
<evidence type="ECO:0000256" key="1">
    <source>
        <dbReference type="SAM" id="MobiDB-lite"/>
    </source>
</evidence>
<feature type="region of interest" description="Disordered" evidence="1">
    <location>
        <begin position="328"/>
        <end position="353"/>
    </location>
</feature>
<feature type="domain" description="IrrE N-terminal-like" evidence="2">
    <location>
        <begin position="166"/>
        <end position="225"/>
    </location>
</feature>
<accession>R2RSD4</accession>
<dbReference type="GO" id="GO:0003697">
    <property type="term" value="F:single-stranded DNA binding"/>
    <property type="evidence" value="ECO:0007669"/>
    <property type="project" value="InterPro"/>
</dbReference>
<organism evidence="4 5">
    <name type="scientific">Enterococcus pallens ATCC BAA-351</name>
    <dbReference type="NCBI Taxonomy" id="1158607"/>
    <lineage>
        <taxon>Bacteria</taxon>
        <taxon>Bacillati</taxon>
        <taxon>Bacillota</taxon>
        <taxon>Bacilli</taxon>
        <taxon>Lactobacillales</taxon>
        <taxon>Enterococcaceae</taxon>
        <taxon>Enterococcus</taxon>
    </lineage>
</organism>
<evidence type="ECO:0000259" key="3">
    <source>
        <dbReference type="Pfam" id="PF08401"/>
    </source>
</evidence>
<dbReference type="HOGENOM" id="CLU_012069_0_0_9"/>
<dbReference type="EMBL" id="AJAQ01000055">
    <property type="protein sequence ID" value="EOH86275.1"/>
    <property type="molecule type" value="Genomic_DNA"/>
</dbReference>
<dbReference type="Proteomes" id="UP000013782">
    <property type="component" value="Unassembled WGS sequence"/>
</dbReference>
<dbReference type="AlphaFoldDB" id="R2RSD4"/>
<dbReference type="InterPro" id="IPR013610">
    <property type="entry name" value="ArdC_N"/>
</dbReference>
<proteinExistence type="predicted"/>
<evidence type="ECO:0000313" key="4">
    <source>
        <dbReference type="EMBL" id="EOH86275.1"/>
    </source>
</evidence>
<dbReference type="InterPro" id="IPR010359">
    <property type="entry name" value="IrrE_HExxH"/>
</dbReference>
<evidence type="ECO:0000313" key="5">
    <source>
        <dbReference type="Proteomes" id="UP000013782"/>
    </source>
</evidence>
<name>R2RSD4_9ENTE</name>
<keyword evidence="5" id="KW-1185">Reference proteome</keyword>
<comment type="caution">
    <text evidence="4">The sequence shown here is derived from an EMBL/GenBank/DDBJ whole genome shotgun (WGS) entry which is preliminary data.</text>
</comment>
<dbReference type="eggNOG" id="COG4227">
    <property type="taxonomic scope" value="Bacteria"/>
</dbReference>
<dbReference type="RefSeq" id="WP_010760215.1">
    <property type="nucleotide sequence ID" value="NZ_ASWD01000010.1"/>
</dbReference>
<dbReference type="PATRIC" id="fig|1158607.3.peg.5264"/>
<evidence type="ECO:0000259" key="2">
    <source>
        <dbReference type="Pfam" id="PF06114"/>
    </source>
</evidence>
<dbReference type="Pfam" id="PF08401">
    <property type="entry name" value="ArdcN"/>
    <property type="match status" value="1"/>
</dbReference>
<dbReference type="Pfam" id="PF06114">
    <property type="entry name" value="Peptidase_M78"/>
    <property type="match status" value="1"/>
</dbReference>